<accession>A0A0N5C4K4</accession>
<name>A0A0N5C4K4_STREA</name>
<dbReference type="AlphaFoldDB" id="A0A0N5C4K4"/>
<proteinExistence type="predicted"/>
<evidence type="ECO:0000313" key="1">
    <source>
        <dbReference type="Proteomes" id="UP000046392"/>
    </source>
</evidence>
<sequence length="90" mass="10496">MNAVTKSGVILNIDNDRAEKLIKIHIDWPKLDLGTPREKTPDTVSGVLELFSRFERLEDNLVCSCKITRSLVDKVERISETYMKYFIFYQ</sequence>
<evidence type="ECO:0000313" key="2">
    <source>
        <dbReference type="WBParaSite" id="SPAL_0001288500.1"/>
    </source>
</evidence>
<keyword evidence="1" id="KW-1185">Reference proteome</keyword>
<dbReference type="WBParaSite" id="SPAL_0001288500.1">
    <property type="protein sequence ID" value="SPAL_0001288500.1"/>
    <property type="gene ID" value="SPAL_0001288500"/>
</dbReference>
<dbReference type="Proteomes" id="UP000046392">
    <property type="component" value="Unplaced"/>
</dbReference>
<protein>
    <submittedName>
        <fullName evidence="2">DUF104 domain-containing protein</fullName>
    </submittedName>
</protein>
<organism evidence="1 2">
    <name type="scientific">Strongyloides papillosus</name>
    <name type="common">Intestinal threadworm</name>
    <dbReference type="NCBI Taxonomy" id="174720"/>
    <lineage>
        <taxon>Eukaryota</taxon>
        <taxon>Metazoa</taxon>
        <taxon>Ecdysozoa</taxon>
        <taxon>Nematoda</taxon>
        <taxon>Chromadorea</taxon>
        <taxon>Rhabditida</taxon>
        <taxon>Tylenchina</taxon>
        <taxon>Panagrolaimomorpha</taxon>
        <taxon>Strongyloidoidea</taxon>
        <taxon>Strongyloididae</taxon>
        <taxon>Strongyloides</taxon>
    </lineage>
</organism>
<reference evidence="2" key="1">
    <citation type="submission" date="2017-02" db="UniProtKB">
        <authorList>
            <consortium name="WormBaseParasite"/>
        </authorList>
    </citation>
    <scope>IDENTIFICATION</scope>
</reference>